<name>A0A2P2PWU2_RHIMU</name>
<dbReference type="EMBL" id="GGEC01078752">
    <property type="protein sequence ID" value="MBX59236.1"/>
    <property type="molecule type" value="Transcribed_RNA"/>
</dbReference>
<evidence type="ECO:0000313" key="1">
    <source>
        <dbReference type="EMBL" id="MBX59236.1"/>
    </source>
</evidence>
<dbReference type="AlphaFoldDB" id="A0A2P2PWU2"/>
<organism evidence="1">
    <name type="scientific">Rhizophora mucronata</name>
    <name type="common">Asiatic mangrove</name>
    <dbReference type="NCBI Taxonomy" id="61149"/>
    <lineage>
        <taxon>Eukaryota</taxon>
        <taxon>Viridiplantae</taxon>
        <taxon>Streptophyta</taxon>
        <taxon>Embryophyta</taxon>
        <taxon>Tracheophyta</taxon>
        <taxon>Spermatophyta</taxon>
        <taxon>Magnoliopsida</taxon>
        <taxon>eudicotyledons</taxon>
        <taxon>Gunneridae</taxon>
        <taxon>Pentapetalae</taxon>
        <taxon>rosids</taxon>
        <taxon>fabids</taxon>
        <taxon>Malpighiales</taxon>
        <taxon>Rhizophoraceae</taxon>
        <taxon>Rhizophora</taxon>
    </lineage>
</organism>
<accession>A0A2P2PWU2</accession>
<proteinExistence type="predicted"/>
<reference evidence="1" key="1">
    <citation type="submission" date="2018-02" db="EMBL/GenBank/DDBJ databases">
        <title>Rhizophora mucronata_Transcriptome.</title>
        <authorList>
            <person name="Meera S.P."/>
            <person name="Sreeshan A."/>
            <person name="Augustine A."/>
        </authorList>
    </citation>
    <scope>NUCLEOTIDE SEQUENCE</scope>
    <source>
        <tissue evidence="1">Leaf</tissue>
    </source>
</reference>
<protein>
    <submittedName>
        <fullName evidence="1">Uncharacterized protein</fullName>
    </submittedName>
</protein>
<sequence>MRCLALYFSFSLLVVKCLLINLSCFSYCIYNV</sequence>